<keyword evidence="16" id="KW-0325">Glycoprotein</keyword>
<dbReference type="GO" id="GO:0005540">
    <property type="term" value="F:hyaluronic acid binding"/>
    <property type="evidence" value="ECO:0007669"/>
    <property type="project" value="InterPro"/>
</dbReference>
<keyword evidence="13 26" id="KW-0472">Membrane</keyword>
<reference evidence="29" key="2">
    <citation type="submission" date="2025-09" db="UniProtKB">
        <authorList>
            <consortium name="Ensembl"/>
        </authorList>
    </citation>
    <scope>IDENTIFICATION</scope>
</reference>
<evidence type="ECO:0000313" key="29">
    <source>
        <dbReference type="Ensembl" id="ENSKMAP00000002868.1"/>
    </source>
</evidence>
<dbReference type="PRINTS" id="PR00658">
    <property type="entry name" value="CD44"/>
</dbReference>
<keyword evidence="15" id="KW-0675">Receptor</keyword>
<keyword evidence="7" id="KW-0597">Phosphoprotein</keyword>
<evidence type="ECO:0000256" key="16">
    <source>
        <dbReference type="ARBA" id="ARBA00023180"/>
    </source>
</evidence>
<keyword evidence="12 26" id="KW-1133">Transmembrane helix</keyword>
<feature type="compositionally biased region" description="Polar residues" evidence="25">
    <location>
        <begin position="244"/>
        <end position="261"/>
    </location>
</feature>
<dbReference type="PANTHER" id="PTHR10225">
    <property type="entry name" value="HYALURONAN RECEPTOR"/>
    <property type="match status" value="1"/>
</dbReference>
<dbReference type="GO" id="GO:0005576">
    <property type="term" value="C:extracellular region"/>
    <property type="evidence" value="ECO:0007669"/>
    <property type="project" value="UniProtKB-SubCell"/>
</dbReference>
<dbReference type="Pfam" id="PF00193">
    <property type="entry name" value="Xlink"/>
    <property type="match status" value="1"/>
</dbReference>
<feature type="transmembrane region" description="Helical" evidence="26">
    <location>
        <begin position="288"/>
        <end position="309"/>
    </location>
</feature>
<dbReference type="Proteomes" id="UP000264800">
    <property type="component" value="Unplaced"/>
</dbReference>
<evidence type="ECO:0000256" key="15">
    <source>
        <dbReference type="ARBA" id="ARBA00023170"/>
    </source>
</evidence>
<dbReference type="GO" id="GO:0035692">
    <property type="term" value="C:macrophage migration inhibitory factor receptor complex"/>
    <property type="evidence" value="ECO:0007669"/>
    <property type="project" value="TreeGrafter"/>
</dbReference>
<evidence type="ECO:0000259" key="28">
    <source>
        <dbReference type="PROSITE" id="PS50963"/>
    </source>
</evidence>
<reference evidence="29" key="1">
    <citation type="submission" date="2025-08" db="UniProtKB">
        <authorList>
            <consortium name="Ensembl"/>
        </authorList>
    </citation>
    <scope>IDENTIFICATION</scope>
</reference>
<organism evidence="29 30">
    <name type="scientific">Kryptolebias marmoratus</name>
    <name type="common">Mangrove killifish</name>
    <name type="synonym">Rivulus marmoratus</name>
    <dbReference type="NCBI Taxonomy" id="37003"/>
    <lineage>
        <taxon>Eukaryota</taxon>
        <taxon>Metazoa</taxon>
        <taxon>Chordata</taxon>
        <taxon>Craniata</taxon>
        <taxon>Vertebrata</taxon>
        <taxon>Euteleostomi</taxon>
        <taxon>Actinopterygii</taxon>
        <taxon>Neopterygii</taxon>
        <taxon>Teleostei</taxon>
        <taxon>Neoteleostei</taxon>
        <taxon>Acanthomorphata</taxon>
        <taxon>Ovalentaria</taxon>
        <taxon>Atherinomorphae</taxon>
        <taxon>Cyprinodontiformes</taxon>
        <taxon>Rivulidae</taxon>
        <taxon>Kryptolebias</taxon>
    </lineage>
</organism>
<proteinExistence type="predicted"/>
<feature type="signal peptide" evidence="27">
    <location>
        <begin position="1"/>
        <end position="18"/>
    </location>
</feature>
<comment type="subcellular location">
    <subcellularLocation>
        <location evidence="2">Cell membrane</location>
        <topology evidence="2">Single-pass type I membrane protein</topology>
    </subcellularLocation>
    <subcellularLocation>
        <location evidence="1">Cell projection</location>
        <location evidence="1">Microvillus</location>
    </subcellularLocation>
    <subcellularLocation>
        <location evidence="3">Secreted</location>
    </subcellularLocation>
</comment>
<keyword evidence="17" id="KW-0966">Cell projection</keyword>
<evidence type="ECO:0000256" key="2">
    <source>
        <dbReference type="ARBA" id="ARBA00004251"/>
    </source>
</evidence>
<keyword evidence="8 26" id="KW-0812">Transmembrane</keyword>
<evidence type="ECO:0000256" key="24">
    <source>
        <dbReference type="PROSITE-ProRule" id="PRU00323"/>
    </source>
</evidence>
<dbReference type="Gene3D" id="3.10.100.10">
    <property type="entry name" value="Mannose-Binding Protein A, subunit A"/>
    <property type="match status" value="1"/>
</dbReference>
<evidence type="ECO:0000256" key="6">
    <source>
        <dbReference type="ARBA" id="ARBA00022525"/>
    </source>
</evidence>
<evidence type="ECO:0000256" key="13">
    <source>
        <dbReference type="ARBA" id="ARBA00023136"/>
    </source>
</evidence>
<dbReference type="InterPro" id="IPR000538">
    <property type="entry name" value="Link_dom"/>
</dbReference>
<evidence type="ECO:0000256" key="25">
    <source>
        <dbReference type="SAM" id="MobiDB-lite"/>
    </source>
</evidence>
<evidence type="ECO:0000256" key="22">
    <source>
        <dbReference type="ARBA" id="ARBA00032514"/>
    </source>
</evidence>
<dbReference type="GO" id="GO:0006954">
    <property type="term" value="P:inflammatory response"/>
    <property type="evidence" value="ECO:0007669"/>
    <property type="project" value="TreeGrafter"/>
</dbReference>
<dbReference type="InterPro" id="IPR001231">
    <property type="entry name" value="CD44_antigen"/>
</dbReference>
<evidence type="ECO:0000256" key="20">
    <source>
        <dbReference type="ARBA" id="ARBA00031179"/>
    </source>
</evidence>
<dbReference type="CTD" id="100330801"/>
<dbReference type="GO" id="GO:0016323">
    <property type="term" value="C:basolateral plasma membrane"/>
    <property type="evidence" value="ECO:0007669"/>
    <property type="project" value="TreeGrafter"/>
</dbReference>
<keyword evidence="10" id="KW-0130">Cell adhesion</keyword>
<evidence type="ECO:0000256" key="21">
    <source>
        <dbReference type="ARBA" id="ARBA00031823"/>
    </source>
</evidence>
<feature type="domain" description="Link" evidence="28">
    <location>
        <begin position="32"/>
        <end position="123"/>
    </location>
</feature>
<evidence type="ECO:0000256" key="27">
    <source>
        <dbReference type="SAM" id="SignalP"/>
    </source>
</evidence>
<evidence type="ECO:0000256" key="12">
    <source>
        <dbReference type="ARBA" id="ARBA00022989"/>
    </source>
</evidence>
<keyword evidence="14 24" id="KW-1015">Disulfide bond</keyword>
<dbReference type="GeneID" id="108239912"/>
<dbReference type="GeneTree" id="ENSGT00530000063822"/>
<dbReference type="GO" id="GO:0007155">
    <property type="term" value="P:cell adhesion"/>
    <property type="evidence" value="ECO:0007669"/>
    <property type="project" value="UniProtKB-KW"/>
</dbReference>
<evidence type="ECO:0000256" key="4">
    <source>
        <dbReference type="ARBA" id="ARBA00020474"/>
    </source>
</evidence>
<feature type="region of interest" description="Disordered" evidence="25">
    <location>
        <begin position="364"/>
        <end position="383"/>
    </location>
</feature>
<feature type="compositionally biased region" description="Basic and acidic residues" evidence="25">
    <location>
        <begin position="372"/>
        <end position="383"/>
    </location>
</feature>
<feature type="compositionally biased region" description="Polar residues" evidence="25">
    <location>
        <begin position="271"/>
        <end position="283"/>
    </location>
</feature>
<dbReference type="Ensembl" id="ENSKMAT00000002927.1">
    <property type="protein sequence ID" value="ENSKMAP00000002868.1"/>
    <property type="gene ID" value="ENSKMAG00000002208.1"/>
</dbReference>
<evidence type="ECO:0000256" key="8">
    <source>
        <dbReference type="ARBA" id="ARBA00022692"/>
    </source>
</evidence>
<evidence type="ECO:0000256" key="3">
    <source>
        <dbReference type="ARBA" id="ARBA00004613"/>
    </source>
</evidence>
<dbReference type="GO" id="GO:0004896">
    <property type="term" value="F:cytokine receptor activity"/>
    <property type="evidence" value="ECO:0007669"/>
    <property type="project" value="TreeGrafter"/>
</dbReference>
<dbReference type="STRING" id="37003.ENSKMAP00000002868"/>
<keyword evidence="30" id="KW-1185">Reference proteome</keyword>
<evidence type="ECO:0000256" key="9">
    <source>
        <dbReference type="ARBA" id="ARBA00022729"/>
    </source>
</evidence>
<keyword evidence="5" id="KW-1003">Cell membrane</keyword>
<dbReference type="PRINTS" id="PR01265">
    <property type="entry name" value="LINKMODULE"/>
</dbReference>
<feature type="region of interest" description="Disordered" evidence="25">
    <location>
        <begin position="180"/>
        <end position="283"/>
    </location>
</feature>
<dbReference type="GO" id="GO:0070374">
    <property type="term" value="P:positive regulation of ERK1 and ERK2 cascade"/>
    <property type="evidence" value="ECO:0007669"/>
    <property type="project" value="TreeGrafter"/>
</dbReference>
<evidence type="ECO:0000313" key="30">
    <source>
        <dbReference type="Proteomes" id="UP000264800"/>
    </source>
</evidence>
<evidence type="ECO:0000256" key="14">
    <source>
        <dbReference type="ARBA" id="ARBA00023157"/>
    </source>
</evidence>
<feature type="chain" id="PRO_5018746481" description="CD44 antigen" evidence="27">
    <location>
        <begin position="19"/>
        <end position="383"/>
    </location>
</feature>
<keyword evidence="6" id="KW-0964">Secreted</keyword>
<evidence type="ECO:0000256" key="23">
    <source>
        <dbReference type="ARBA" id="ARBA00032917"/>
    </source>
</evidence>
<dbReference type="PANTHER" id="PTHR10225:SF6">
    <property type="entry name" value="CD44 ANTIGEN"/>
    <property type="match status" value="1"/>
</dbReference>
<dbReference type="RefSeq" id="XP_017278449.1">
    <property type="nucleotide sequence ID" value="XM_017422960.3"/>
</dbReference>
<feature type="compositionally biased region" description="Low complexity" evidence="25">
    <location>
        <begin position="181"/>
        <end position="201"/>
    </location>
</feature>
<evidence type="ECO:0000256" key="10">
    <source>
        <dbReference type="ARBA" id="ARBA00022889"/>
    </source>
</evidence>
<dbReference type="KEGG" id="kmr:108239912"/>
<dbReference type="SMART" id="SM00445">
    <property type="entry name" value="LINK"/>
    <property type="match status" value="1"/>
</dbReference>
<dbReference type="GO" id="GO:0005902">
    <property type="term" value="C:microvillus"/>
    <property type="evidence" value="ECO:0007669"/>
    <property type="project" value="UniProtKB-SubCell"/>
</dbReference>
<evidence type="ECO:0000256" key="1">
    <source>
        <dbReference type="ARBA" id="ARBA00004105"/>
    </source>
</evidence>
<dbReference type="InterPro" id="IPR016187">
    <property type="entry name" value="CTDL_fold"/>
</dbReference>
<dbReference type="PROSITE" id="PS50963">
    <property type="entry name" value="LINK_2"/>
    <property type="match status" value="1"/>
</dbReference>
<keyword evidence="11" id="KW-0654">Proteoglycan</keyword>
<dbReference type="OMA" id="TQHENCA"/>
<protein>
    <recommendedName>
        <fullName evidence="4">CD44 antigen</fullName>
    </recommendedName>
    <alternativeName>
        <fullName evidence="22">GP90 lymphocyte homing/adhesion receptor</fullName>
    </alternativeName>
    <alternativeName>
        <fullName evidence="21">HUTCH-I</fullName>
    </alternativeName>
    <alternativeName>
        <fullName evidence="23">Hermes antigen</fullName>
    </alternativeName>
    <alternativeName>
        <fullName evidence="20">Hyaluronate receptor</fullName>
    </alternativeName>
    <alternativeName>
        <fullName evidence="18">Phagocytic glycoprotein 1</fullName>
    </alternativeName>
    <alternativeName>
        <fullName evidence="19">Phagocytic glycoprotein I</fullName>
    </alternativeName>
</protein>
<evidence type="ECO:0000256" key="17">
    <source>
        <dbReference type="ARBA" id="ARBA00023273"/>
    </source>
</evidence>
<evidence type="ECO:0000256" key="26">
    <source>
        <dbReference type="SAM" id="Phobius"/>
    </source>
</evidence>
<accession>A0A3Q2ZGY6</accession>
<dbReference type="OrthoDB" id="8952307at2759"/>
<dbReference type="InterPro" id="IPR016186">
    <property type="entry name" value="C-type_lectin-like/link_sf"/>
</dbReference>
<sequence length="383" mass="41057">MWTFLLGVIFGLLASSGSEELTVNARSCSFAGVFRVEGTGRHTLTFAMAKQVCEQLESNLASPQQVEEAYNKSMETCRNGWINNESIAILRHTHHKNCANNVTGLIINSRVTPGDEYDAYCYDETAGPEKNCTKRFEITAEAQTQAEGEPEANATTAVYPEGAYTDEGDPQLETTEAGDLTTTVGMTTPTVTASTGVSVVPEGPGDSHIGGNEYSSTDSIVRSMEPESGSGILTSVSEEENDFSSKSTAEVPNTAQLTTKDPNQKKGRVLNPSTSDNEKQAGSGSSDWLVVTIVILAVAAIFIVCVVVAKRKSWCGRKQTLMITAKDGGEGNGTAAAASSSHNQDREQEMVTLMNKENIQENGNTEEFTVIKLEESPDKGQQV</sequence>
<comment type="caution">
    <text evidence="24">Lacks conserved residue(s) required for the propagation of feature annotation.</text>
</comment>
<dbReference type="InterPro" id="IPR043210">
    <property type="entry name" value="CD44_antigen-like"/>
</dbReference>
<evidence type="ECO:0000256" key="11">
    <source>
        <dbReference type="ARBA" id="ARBA00022974"/>
    </source>
</evidence>
<name>A0A3Q2ZGY6_KRYMA</name>
<feature type="disulfide bond" evidence="24">
    <location>
        <begin position="77"/>
        <end position="98"/>
    </location>
</feature>
<dbReference type="SUPFAM" id="SSF56436">
    <property type="entry name" value="C-type lectin-like"/>
    <property type="match status" value="1"/>
</dbReference>
<keyword evidence="9 27" id="KW-0732">Signal</keyword>
<evidence type="ECO:0000256" key="5">
    <source>
        <dbReference type="ARBA" id="ARBA00022475"/>
    </source>
</evidence>
<evidence type="ECO:0000256" key="7">
    <source>
        <dbReference type="ARBA" id="ARBA00022553"/>
    </source>
</evidence>
<dbReference type="AlphaFoldDB" id="A0A3Q2ZGY6"/>
<evidence type="ECO:0000256" key="19">
    <source>
        <dbReference type="ARBA" id="ARBA00029928"/>
    </source>
</evidence>
<evidence type="ECO:0000256" key="18">
    <source>
        <dbReference type="ARBA" id="ARBA00029917"/>
    </source>
</evidence>